<dbReference type="EMBL" id="JABVEC010000007">
    <property type="protein sequence ID" value="MBC6466106.1"/>
    <property type="molecule type" value="Genomic_DNA"/>
</dbReference>
<protein>
    <submittedName>
        <fullName evidence="4">Helix-turn-helix domain-containing protein</fullName>
    </submittedName>
</protein>
<dbReference type="InterPro" id="IPR011990">
    <property type="entry name" value="TPR-like_helical_dom_sf"/>
</dbReference>
<dbReference type="Gene3D" id="1.10.260.40">
    <property type="entry name" value="lambda repressor-like DNA-binding domains"/>
    <property type="match status" value="1"/>
</dbReference>
<evidence type="ECO:0000259" key="3">
    <source>
        <dbReference type="PROSITE" id="PS50943"/>
    </source>
</evidence>
<gene>
    <name evidence="4" type="ORF">HKK74_11440</name>
</gene>
<dbReference type="SUPFAM" id="SSF48452">
    <property type="entry name" value="TPR-like"/>
    <property type="match status" value="2"/>
</dbReference>
<keyword evidence="5" id="KW-1185">Reference proteome</keyword>
<dbReference type="InterPro" id="IPR010982">
    <property type="entry name" value="Lambda_DNA-bd_dom_sf"/>
</dbReference>
<reference evidence="4 5" key="1">
    <citation type="submission" date="2020-06" db="EMBL/GenBank/DDBJ databases">
        <title>Actinomadura xiongansis sp. nov., isolated from soil of Baiyangdian.</title>
        <authorList>
            <person name="Zhang X."/>
        </authorList>
    </citation>
    <scope>NUCLEOTIDE SEQUENCE [LARGE SCALE GENOMIC DNA]</scope>
    <source>
        <strain evidence="4 5">HBUM206468</strain>
    </source>
</reference>
<dbReference type="PROSITE" id="PS50005">
    <property type="entry name" value="TPR"/>
    <property type="match status" value="1"/>
</dbReference>
<evidence type="ECO:0000313" key="5">
    <source>
        <dbReference type="Proteomes" id="UP000805614"/>
    </source>
</evidence>
<evidence type="ECO:0000313" key="4">
    <source>
        <dbReference type="EMBL" id="MBC6466106.1"/>
    </source>
</evidence>
<feature type="domain" description="HTH cro/C1-type" evidence="3">
    <location>
        <begin position="11"/>
        <end position="64"/>
    </location>
</feature>
<dbReference type="InterPro" id="IPR050807">
    <property type="entry name" value="TransReg_Diox_bact_type"/>
</dbReference>
<organism evidence="4 5">
    <name type="scientific">Actinomadura alba</name>
    <dbReference type="NCBI Taxonomy" id="406431"/>
    <lineage>
        <taxon>Bacteria</taxon>
        <taxon>Bacillati</taxon>
        <taxon>Actinomycetota</taxon>
        <taxon>Actinomycetes</taxon>
        <taxon>Streptosporangiales</taxon>
        <taxon>Thermomonosporaceae</taxon>
        <taxon>Actinomadura</taxon>
    </lineage>
</organism>
<keyword evidence="1" id="KW-0238">DNA-binding</keyword>
<sequence>MPGLGNVGERVRDLRLSRRLSQAQLAGHDLSDSYISLIESGKRTPTPAVLRLLAERLGCTAEYLSEGIAPEQRAHLEVRERHADLALLDGRPDAALAGFDEVIEHTDDPELTARSRWGRARALEAMDRFAEAIGALEALREQAERDPGRSSWLPPVISLARCYHAAGDLGQAIALGERALARLHELELTVGQEHTEVSRVLLLAYVDRSEPARAHGLGRSVLVGAETAGASIALAYQRASAKALEDGDIGDALFFAEQALAAHVEGARAEAHARLQMAGARALLRGTAPYGIGDAVEGNAAQEALDLLRACAPALRGAEATQCAIETARALVLLDEPAQAVDAAEQALDRLAGDSTPELVNGTRALETVRARLVLAQARLAQGDRTTTSSVLRAAAGELDRLTPGRPTAHLYRELGDLYESTGDINGATTAYRRALEAAGLRPISRAQSIASNAVGL</sequence>
<dbReference type="CDD" id="cd00093">
    <property type="entry name" value="HTH_XRE"/>
    <property type="match status" value="1"/>
</dbReference>
<dbReference type="InterPro" id="IPR001387">
    <property type="entry name" value="Cro/C1-type_HTH"/>
</dbReference>
<dbReference type="Pfam" id="PF01381">
    <property type="entry name" value="HTH_3"/>
    <property type="match status" value="1"/>
</dbReference>
<dbReference type="SMART" id="SM00028">
    <property type="entry name" value="TPR"/>
    <property type="match status" value="4"/>
</dbReference>
<dbReference type="RefSeq" id="WP_187243130.1">
    <property type="nucleotide sequence ID" value="NZ_BAAAOK010000057.1"/>
</dbReference>
<feature type="repeat" description="TPR" evidence="2">
    <location>
        <begin position="409"/>
        <end position="442"/>
    </location>
</feature>
<evidence type="ECO:0000256" key="1">
    <source>
        <dbReference type="ARBA" id="ARBA00023125"/>
    </source>
</evidence>
<comment type="caution">
    <text evidence="4">The sequence shown here is derived from an EMBL/GenBank/DDBJ whole genome shotgun (WGS) entry which is preliminary data.</text>
</comment>
<dbReference type="PANTHER" id="PTHR46797">
    <property type="entry name" value="HTH-TYPE TRANSCRIPTIONAL REGULATOR"/>
    <property type="match status" value="1"/>
</dbReference>
<accession>A0ABR7LMY4</accession>
<dbReference type="Proteomes" id="UP000805614">
    <property type="component" value="Unassembled WGS sequence"/>
</dbReference>
<name>A0ABR7LMY4_9ACTN</name>
<dbReference type="SUPFAM" id="SSF47413">
    <property type="entry name" value="lambda repressor-like DNA-binding domains"/>
    <property type="match status" value="1"/>
</dbReference>
<dbReference type="SMART" id="SM00530">
    <property type="entry name" value="HTH_XRE"/>
    <property type="match status" value="1"/>
</dbReference>
<dbReference type="Gene3D" id="1.25.40.10">
    <property type="entry name" value="Tetratricopeptide repeat domain"/>
    <property type="match status" value="2"/>
</dbReference>
<dbReference type="PANTHER" id="PTHR46797:SF1">
    <property type="entry name" value="METHYLPHOSPHONATE SYNTHASE"/>
    <property type="match status" value="1"/>
</dbReference>
<evidence type="ECO:0000256" key="2">
    <source>
        <dbReference type="PROSITE-ProRule" id="PRU00339"/>
    </source>
</evidence>
<dbReference type="InterPro" id="IPR019734">
    <property type="entry name" value="TPR_rpt"/>
</dbReference>
<keyword evidence="2" id="KW-0802">TPR repeat</keyword>
<proteinExistence type="predicted"/>
<dbReference type="PROSITE" id="PS50943">
    <property type="entry name" value="HTH_CROC1"/>
    <property type="match status" value="1"/>
</dbReference>